<protein>
    <recommendedName>
        <fullName evidence="4">Preprotein translocase subunit YajC</fullName>
    </recommendedName>
</protein>
<dbReference type="EMBL" id="WUBR01000001">
    <property type="protein sequence ID" value="MWV27741.1"/>
    <property type="molecule type" value="Genomic_DNA"/>
</dbReference>
<proteinExistence type="predicted"/>
<evidence type="ECO:0000313" key="3">
    <source>
        <dbReference type="Proteomes" id="UP000461409"/>
    </source>
</evidence>
<keyword evidence="3" id="KW-1185">Reference proteome</keyword>
<dbReference type="Proteomes" id="UP000461409">
    <property type="component" value="Unassembled WGS sequence"/>
</dbReference>
<organism evidence="2 3">
    <name type="scientific">Aurantiacibacter rhizosphaerae</name>
    <dbReference type="NCBI Taxonomy" id="2691582"/>
    <lineage>
        <taxon>Bacteria</taxon>
        <taxon>Pseudomonadati</taxon>
        <taxon>Pseudomonadota</taxon>
        <taxon>Alphaproteobacteria</taxon>
        <taxon>Sphingomonadales</taxon>
        <taxon>Erythrobacteraceae</taxon>
        <taxon>Aurantiacibacter</taxon>
    </lineage>
</organism>
<comment type="caution">
    <text evidence="2">The sequence shown here is derived from an EMBL/GenBank/DDBJ whole genome shotgun (WGS) entry which is preliminary data.</text>
</comment>
<dbReference type="RefSeq" id="WP_160485286.1">
    <property type="nucleotide sequence ID" value="NZ_WUBR01000001.1"/>
</dbReference>
<evidence type="ECO:0000313" key="2">
    <source>
        <dbReference type="EMBL" id="MWV27741.1"/>
    </source>
</evidence>
<feature type="signal peptide" evidence="1">
    <location>
        <begin position="1"/>
        <end position="22"/>
    </location>
</feature>
<reference evidence="2 3" key="2">
    <citation type="submission" date="2020-02" db="EMBL/GenBank/DDBJ databases">
        <title>Erythrobacter dongmakensis sp. nov., isolated from a tidal mudflat.</title>
        <authorList>
            <person name="Kim I.S."/>
        </authorList>
    </citation>
    <scope>NUCLEOTIDE SEQUENCE [LARGE SCALE GENOMIC DNA]</scope>
    <source>
        <strain evidence="2 3">GH3-10</strain>
    </source>
</reference>
<feature type="chain" id="PRO_5032471730" description="Preprotein translocase subunit YajC" evidence="1">
    <location>
        <begin position="23"/>
        <end position="167"/>
    </location>
</feature>
<name>A0A844XB72_9SPHN</name>
<dbReference type="AlphaFoldDB" id="A0A844XB72"/>
<evidence type="ECO:0008006" key="4">
    <source>
        <dbReference type="Google" id="ProtNLM"/>
    </source>
</evidence>
<sequence length="167" mass="17025">MKKIALTAAAALAAIAANPALAQEAGDTVMGNDGNAIGTVADANEQAVMLTVGEYQIALPKNAFGTSDTGPTLNITRDQLVQMHEQQLAAAEAALAAALVEGAAVVTADPQPLGTIETIDGTNIVITREDETKVTLPREMFAVDPNGALMARIMMADLEAALAAQAG</sequence>
<reference evidence="2 3" key="1">
    <citation type="submission" date="2019-12" db="EMBL/GenBank/DDBJ databases">
        <authorList>
            <person name="Lee S.D."/>
        </authorList>
    </citation>
    <scope>NUCLEOTIDE SEQUENCE [LARGE SCALE GENOMIC DNA]</scope>
    <source>
        <strain evidence="2 3">GH3-10</strain>
    </source>
</reference>
<keyword evidence="1" id="KW-0732">Signal</keyword>
<gene>
    <name evidence="2" type="ORF">GRF63_07465</name>
</gene>
<evidence type="ECO:0000256" key="1">
    <source>
        <dbReference type="SAM" id="SignalP"/>
    </source>
</evidence>
<accession>A0A844XB72</accession>